<dbReference type="InterPro" id="IPR036179">
    <property type="entry name" value="Ig-like_dom_sf"/>
</dbReference>
<reference evidence="6" key="2">
    <citation type="submission" date="2025-09" db="UniProtKB">
        <authorList>
            <consortium name="Ensembl"/>
        </authorList>
    </citation>
    <scope>IDENTIFICATION</scope>
</reference>
<evidence type="ECO:0000259" key="5">
    <source>
        <dbReference type="SMART" id="SM00409"/>
    </source>
</evidence>
<dbReference type="Ensembl" id="ENSKMAT00000010620.1">
    <property type="protein sequence ID" value="ENSKMAP00000010458.1"/>
    <property type="gene ID" value="ENSKMAG00000007860.1"/>
</dbReference>
<evidence type="ECO:0000313" key="7">
    <source>
        <dbReference type="Proteomes" id="UP000264800"/>
    </source>
</evidence>
<keyword evidence="3 4" id="KW-0472">Membrane</keyword>
<comment type="subcellular location">
    <subcellularLocation>
        <location evidence="1">Membrane</location>
    </subcellularLocation>
</comment>
<keyword evidence="4" id="KW-1133">Transmembrane helix</keyword>
<dbReference type="RefSeq" id="XP_017264945.1">
    <property type="nucleotide sequence ID" value="XM_017409456.3"/>
</dbReference>
<dbReference type="InterPro" id="IPR013106">
    <property type="entry name" value="Ig_V-set"/>
</dbReference>
<evidence type="ECO:0000256" key="4">
    <source>
        <dbReference type="SAM" id="Phobius"/>
    </source>
</evidence>
<keyword evidence="2 4" id="KW-0812">Transmembrane</keyword>
<dbReference type="OMA" id="GAYWELC"/>
<dbReference type="GeneID" id="108232005"/>
<feature type="transmembrane region" description="Helical" evidence="4">
    <location>
        <begin position="155"/>
        <end position="175"/>
    </location>
</feature>
<sequence>MRTSGVFVWLFNAPVLCLLGLIKHRVDSAQLTAPKEVIATLGGSVTVSCWYDLTFRGNTKYWCRGSTYELCGIVVKTPKNRANDRVFIADDKEVGVFSVTMTLLRESDEDMYWCVIAKSGRNVHAGVRLHVSHAATTPTTTSLILTPPGISLWAVLRWILLLAMLGCLVGTHMAVRRINAAGDI</sequence>
<dbReference type="PANTHER" id="PTHR11860">
    <property type="entry name" value="POLYMERIC-IMMUNOGLOBULIN RECEPTOR"/>
    <property type="match status" value="1"/>
</dbReference>
<dbReference type="GO" id="GO:0005886">
    <property type="term" value="C:plasma membrane"/>
    <property type="evidence" value="ECO:0007669"/>
    <property type="project" value="TreeGrafter"/>
</dbReference>
<evidence type="ECO:0000256" key="2">
    <source>
        <dbReference type="ARBA" id="ARBA00022692"/>
    </source>
</evidence>
<dbReference type="Gene3D" id="2.60.40.10">
    <property type="entry name" value="Immunoglobulins"/>
    <property type="match status" value="1"/>
</dbReference>
<dbReference type="STRING" id="37003.ENSKMAP00000010458"/>
<accession>A0A3Q3A2E6</accession>
<dbReference type="AlphaFoldDB" id="A0A3Q3A2E6"/>
<reference evidence="6" key="1">
    <citation type="submission" date="2025-08" db="UniProtKB">
        <authorList>
            <consortium name="Ensembl"/>
        </authorList>
    </citation>
    <scope>IDENTIFICATION</scope>
</reference>
<dbReference type="Proteomes" id="UP000264800">
    <property type="component" value="Unplaced"/>
</dbReference>
<dbReference type="CDD" id="cd05716">
    <property type="entry name" value="IgV_pIgR_like"/>
    <property type="match status" value="1"/>
</dbReference>
<dbReference type="GO" id="GO:0004888">
    <property type="term" value="F:transmembrane signaling receptor activity"/>
    <property type="evidence" value="ECO:0007669"/>
    <property type="project" value="TreeGrafter"/>
</dbReference>
<keyword evidence="7" id="KW-1185">Reference proteome</keyword>
<dbReference type="InterPro" id="IPR050671">
    <property type="entry name" value="CD300_family_receptors"/>
</dbReference>
<dbReference type="PANTHER" id="PTHR11860:SF111">
    <property type="entry name" value="IMMUNOGLOBULIN SUBTYPE DOMAIN-CONTAINING PROTEIN"/>
    <property type="match status" value="1"/>
</dbReference>
<proteinExistence type="predicted"/>
<evidence type="ECO:0000313" key="6">
    <source>
        <dbReference type="Ensembl" id="ENSKMAP00000010458.1"/>
    </source>
</evidence>
<dbReference type="SUPFAM" id="SSF48726">
    <property type="entry name" value="Immunoglobulin"/>
    <property type="match status" value="1"/>
</dbReference>
<dbReference type="OrthoDB" id="284782at2759"/>
<evidence type="ECO:0000256" key="3">
    <source>
        <dbReference type="ARBA" id="ARBA00023136"/>
    </source>
</evidence>
<dbReference type="GeneTree" id="ENSGT00940000154332"/>
<protein>
    <submittedName>
        <fullName evidence="6">CMRF35-like molecule 3</fullName>
    </submittedName>
</protein>
<dbReference type="InterPro" id="IPR013783">
    <property type="entry name" value="Ig-like_fold"/>
</dbReference>
<feature type="domain" description="Immunoglobulin" evidence="5">
    <location>
        <begin position="34"/>
        <end position="132"/>
    </location>
</feature>
<dbReference type="KEGG" id="kmr:108232005"/>
<feature type="transmembrane region" description="Helical" evidence="4">
    <location>
        <begin position="6"/>
        <end position="22"/>
    </location>
</feature>
<evidence type="ECO:0000256" key="1">
    <source>
        <dbReference type="ARBA" id="ARBA00004370"/>
    </source>
</evidence>
<dbReference type="InterPro" id="IPR003599">
    <property type="entry name" value="Ig_sub"/>
</dbReference>
<dbReference type="Pfam" id="PF07686">
    <property type="entry name" value="V-set"/>
    <property type="match status" value="1"/>
</dbReference>
<organism evidence="6 7">
    <name type="scientific">Kryptolebias marmoratus</name>
    <name type="common">Mangrove killifish</name>
    <name type="synonym">Rivulus marmoratus</name>
    <dbReference type="NCBI Taxonomy" id="37003"/>
    <lineage>
        <taxon>Eukaryota</taxon>
        <taxon>Metazoa</taxon>
        <taxon>Chordata</taxon>
        <taxon>Craniata</taxon>
        <taxon>Vertebrata</taxon>
        <taxon>Euteleostomi</taxon>
        <taxon>Actinopterygii</taxon>
        <taxon>Neopterygii</taxon>
        <taxon>Teleostei</taxon>
        <taxon>Neoteleostei</taxon>
        <taxon>Acanthomorphata</taxon>
        <taxon>Ovalentaria</taxon>
        <taxon>Atherinomorphae</taxon>
        <taxon>Cyprinodontiformes</taxon>
        <taxon>Rivulidae</taxon>
        <taxon>Kryptolebias</taxon>
    </lineage>
</organism>
<name>A0A3Q3A2E6_KRYMA</name>
<dbReference type="SMART" id="SM00409">
    <property type="entry name" value="IG"/>
    <property type="match status" value="1"/>
</dbReference>